<dbReference type="Proteomes" id="UP000243937">
    <property type="component" value="Chromosome"/>
</dbReference>
<dbReference type="OrthoDB" id="9807855at2"/>
<dbReference type="Pfam" id="PF12843">
    <property type="entry name" value="QSregVF_b"/>
    <property type="match status" value="1"/>
</dbReference>
<dbReference type="EMBL" id="CP021377">
    <property type="protein sequence ID" value="ART83886.1"/>
    <property type="molecule type" value="Genomic_DNA"/>
</dbReference>
<protein>
    <recommendedName>
        <fullName evidence="3">Cytoplasmic protein</fullName>
    </recommendedName>
</protein>
<reference evidence="1 2" key="1">
    <citation type="journal article" date="2014" name="Int. J. Syst. Evol. Microbiol.">
        <title>Oceanisphaera profunda sp. nov., a marine bacterium isolated from deep-sea sediment, and emended description of the genus Oceanisphaera.</title>
        <authorList>
            <person name="Xu Z."/>
            <person name="Zhang X.Y."/>
            <person name="Su H.N."/>
            <person name="Yu Z.C."/>
            <person name="Liu C."/>
            <person name="Li H."/>
            <person name="Chen X.L."/>
            <person name="Song X.Y."/>
            <person name="Xie B.B."/>
            <person name="Qin Q.L."/>
            <person name="Zhou B.C."/>
            <person name="Shi M."/>
            <person name="Huang Y."/>
            <person name="Zhang Y.Z."/>
        </authorList>
    </citation>
    <scope>NUCLEOTIDE SEQUENCE [LARGE SCALE GENOMIC DNA]</scope>
    <source>
        <strain evidence="1 2">SM1222</strain>
    </source>
</reference>
<evidence type="ECO:0008006" key="3">
    <source>
        <dbReference type="Google" id="ProtNLM"/>
    </source>
</evidence>
<keyword evidence="2" id="KW-1185">Reference proteome</keyword>
<sequence length="58" mass="6535">MPFGKHSGQALLTLPLGYLCWLERQGWPSGEIGAELALIYELKHNGVAEPLYRLLARR</sequence>
<evidence type="ECO:0000313" key="1">
    <source>
        <dbReference type="EMBL" id="ART83886.1"/>
    </source>
</evidence>
<accession>A0A1Y0D9Q0</accession>
<name>A0A1Y0D9Q0_9GAMM</name>
<evidence type="ECO:0000313" key="2">
    <source>
        <dbReference type="Proteomes" id="UP000243937"/>
    </source>
</evidence>
<dbReference type="InterPro" id="IPR024530">
    <property type="entry name" value="QSregVF_b"/>
</dbReference>
<organism evidence="1 2">
    <name type="scientific">Oceanisphaera profunda</name>
    <dbReference type="NCBI Taxonomy" id="1416627"/>
    <lineage>
        <taxon>Bacteria</taxon>
        <taxon>Pseudomonadati</taxon>
        <taxon>Pseudomonadota</taxon>
        <taxon>Gammaproteobacteria</taxon>
        <taxon>Aeromonadales</taxon>
        <taxon>Aeromonadaceae</taxon>
        <taxon>Oceanisphaera</taxon>
    </lineage>
</organism>
<proteinExistence type="predicted"/>
<dbReference type="KEGG" id="opf:CBP31_01255"/>
<dbReference type="AlphaFoldDB" id="A0A1Y0D9Q0"/>
<gene>
    <name evidence="1" type="ORF">CBP31_01255</name>
</gene>